<reference evidence="2" key="1">
    <citation type="submission" date="2015-04" db="UniProtKB">
        <authorList>
            <consortium name="EnsemblPlants"/>
        </authorList>
    </citation>
    <scope>IDENTIFICATION</scope>
</reference>
<dbReference type="EnsemblPlants" id="OPUNC06G17520.1">
    <property type="protein sequence ID" value="OPUNC06G17520.1"/>
    <property type="gene ID" value="OPUNC06G17520"/>
</dbReference>
<evidence type="ECO:0000313" key="3">
    <source>
        <dbReference type="Proteomes" id="UP000026962"/>
    </source>
</evidence>
<sequence length="90" mass="9793">MSPPSHATLAPRCLVSSSPPLDVSLPPPPQPHRRCLKPHWRLFLNATDADDASPRSSQQPSRKNRVDSVHGGLDDVDRPVATRGDLGVAW</sequence>
<proteinExistence type="predicted"/>
<keyword evidence="3" id="KW-1185">Reference proteome</keyword>
<name>A0A0E0LCY1_ORYPU</name>
<reference evidence="2" key="2">
    <citation type="submission" date="2018-05" db="EMBL/GenBank/DDBJ databases">
        <title>OpunRS2 (Oryza punctata Reference Sequence Version 2).</title>
        <authorList>
            <person name="Zhang J."/>
            <person name="Kudrna D."/>
            <person name="Lee S."/>
            <person name="Talag J."/>
            <person name="Welchert J."/>
            <person name="Wing R.A."/>
        </authorList>
    </citation>
    <scope>NUCLEOTIDE SEQUENCE [LARGE SCALE GENOMIC DNA]</scope>
</reference>
<feature type="region of interest" description="Disordered" evidence="1">
    <location>
        <begin position="46"/>
        <end position="90"/>
    </location>
</feature>
<accession>A0A0E0LCY1</accession>
<protein>
    <submittedName>
        <fullName evidence="2">Uncharacterized protein</fullName>
    </submittedName>
</protein>
<dbReference type="Gramene" id="OPUNC06G17520.1">
    <property type="protein sequence ID" value="OPUNC06G17520.1"/>
    <property type="gene ID" value="OPUNC06G17520"/>
</dbReference>
<evidence type="ECO:0000313" key="2">
    <source>
        <dbReference type="EnsemblPlants" id="OPUNC06G17520.1"/>
    </source>
</evidence>
<feature type="region of interest" description="Disordered" evidence="1">
    <location>
        <begin position="1"/>
        <end position="32"/>
    </location>
</feature>
<evidence type="ECO:0000256" key="1">
    <source>
        <dbReference type="SAM" id="MobiDB-lite"/>
    </source>
</evidence>
<organism evidence="2">
    <name type="scientific">Oryza punctata</name>
    <name type="common">Red rice</name>
    <dbReference type="NCBI Taxonomy" id="4537"/>
    <lineage>
        <taxon>Eukaryota</taxon>
        <taxon>Viridiplantae</taxon>
        <taxon>Streptophyta</taxon>
        <taxon>Embryophyta</taxon>
        <taxon>Tracheophyta</taxon>
        <taxon>Spermatophyta</taxon>
        <taxon>Magnoliopsida</taxon>
        <taxon>Liliopsida</taxon>
        <taxon>Poales</taxon>
        <taxon>Poaceae</taxon>
        <taxon>BOP clade</taxon>
        <taxon>Oryzoideae</taxon>
        <taxon>Oryzeae</taxon>
        <taxon>Oryzinae</taxon>
        <taxon>Oryza</taxon>
    </lineage>
</organism>
<dbReference type="AlphaFoldDB" id="A0A0E0LCY1"/>
<dbReference type="HOGENOM" id="CLU_2444684_0_0_1"/>
<feature type="compositionally biased region" description="Low complexity" evidence="1">
    <location>
        <begin position="14"/>
        <end position="24"/>
    </location>
</feature>
<dbReference type="Proteomes" id="UP000026962">
    <property type="component" value="Chromosome 6"/>
</dbReference>
<feature type="compositionally biased region" description="Basic and acidic residues" evidence="1">
    <location>
        <begin position="64"/>
        <end position="80"/>
    </location>
</feature>